<feature type="region of interest" description="Disordered" evidence="16">
    <location>
        <begin position="52"/>
        <end position="76"/>
    </location>
</feature>
<keyword evidence="3" id="KW-1003">Cell membrane</keyword>
<evidence type="ECO:0000259" key="18">
    <source>
        <dbReference type="Pfam" id="PF00150"/>
    </source>
</evidence>
<dbReference type="VEuPathDB" id="FungiDB:BD410DRAFT_714661"/>
<evidence type="ECO:0000256" key="2">
    <source>
        <dbReference type="ARBA" id="ARBA00005641"/>
    </source>
</evidence>
<reference evidence="19 20" key="1">
    <citation type="submission" date="2018-06" db="EMBL/GenBank/DDBJ databases">
        <title>A transcriptomic atlas of mushroom development highlights an independent origin of complex multicellularity.</title>
        <authorList>
            <consortium name="DOE Joint Genome Institute"/>
            <person name="Krizsan K."/>
            <person name="Almasi E."/>
            <person name="Merenyi Z."/>
            <person name="Sahu N."/>
            <person name="Viragh M."/>
            <person name="Koszo T."/>
            <person name="Mondo S."/>
            <person name="Kiss B."/>
            <person name="Balint B."/>
            <person name="Kues U."/>
            <person name="Barry K."/>
            <person name="Hegedus J.C."/>
            <person name="Henrissat B."/>
            <person name="Johnson J."/>
            <person name="Lipzen A."/>
            <person name="Ohm R."/>
            <person name="Nagy I."/>
            <person name="Pangilinan J."/>
            <person name="Yan J."/>
            <person name="Xiong Y."/>
            <person name="Grigoriev I.V."/>
            <person name="Hibbett D.S."/>
            <person name="Nagy L.G."/>
        </authorList>
    </citation>
    <scope>NUCLEOTIDE SEQUENCE [LARGE SCALE GENOMIC DNA]</scope>
    <source>
        <strain evidence="19 20">SZMC22713</strain>
    </source>
</reference>
<dbReference type="STRING" id="50990.A0A4Y7QIQ3"/>
<dbReference type="AlphaFoldDB" id="A0A4Y7QIQ3"/>
<evidence type="ECO:0000256" key="3">
    <source>
        <dbReference type="ARBA" id="ARBA00022475"/>
    </source>
</evidence>
<sequence length="665" mass="71076">MEEKRATYAAPREKKRKWGLIAAAVAIASIIAIGAFIAVYFIVIKPKGNKSGSGGGTSAGASSANPTSTGTPKANLAVTGGDGTMVTTDAGNTFTYKNSFGGSWYWDENDPFHNGAQANSWTPPLNQTFQFGVNKIYGVNIGGWLNTEPFITPAIYQKYSNGNPPAVDEWTLSQAMRADAAGGGINQLEDHYKTFITEEDFAQIAGAGLNFVRIPIPYWAIETRGDEPFLAKTCWTYFLKAVQWARKYGIRINLDLHALPGSQNGWNHSGRLGTVNMLNGPMGYANAQRSLDYIRILAEFISQPEYKDVIVMFGITNEPQGSTVGMDALQRYYLQAYNIVRNAGGTGSGSGPFISFHDAFFPQSQWAGFLPGADRIALDSHPYIAFGGQSNNPVSSFAQTPCNTWAANMNQSMGAFGLSAAGEFSNAIDDCGLFVNGVGLGTRFEGDYVGGGFPKVGDCSTIVDYQNWDAPTKQGYMNFALSSMDALQNWFFWTWKIGNSTAGVVESPQWSYQLGLQNGWMPTDPRQSTGKCGGQSPWNGPLQAYQTGGQGAGQIPASVTQALAWPPPTISNGGPINQLPSYTPTASLVTLPVPTYTVSSGKATTTVNAGSGWQNTADNAGMMTDIAGCSYLDPWVGQAALPPACTPAAKRDAIPEPMLTAVPPL</sequence>
<comment type="catalytic activity">
    <reaction evidence="12">
        <text>Successive hydrolysis of beta-D-glucose units from the non-reducing ends of (1-&gt;3)-beta-D-glucans, releasing alpha-glucose.</text>
        <dbReference type="EC" id="3.2.1.58"/>
    </reaction>
</comment>
<keyword evidence="7 17" id="KW-1133">Transmembrane helix</keyword>
<keyword evidence="4 17" id="KW-0812">Transmembrane</keyword>
<evidence type="ECO:0000256" key="15">
    <source>
        <dbReference type="ARBA" id="ARBA00041260"/>
    </source>
</evidence>
<dbReference type="Gene3D" id="3.20.20.80">
    <property type="entry name" value="Glycosidases"/>
    <property type="match status" value="1"/>
</dbReference>
<dbReference type="Pfam" id="PF00150">
    <property type="entry name" value="Cellulase"/>
    <property type="match status" value="1"/>
</dbReference>
<comment type="similarity">
    <text evidence="2">Belongs to the glycosyl hydrolase 5 (cellulase A) family.</text>
</comment>
<dbReference type="GO" id="GO:0004338">
    <property type="term" value="F:glucan exo-1,3-beta-glucosidase activity"/>
    <property type="evidence" value="ECO:0007669"/>
    <property type="project" value="UniProtKB-EC"/>
</dbReference>
<dbReference type="InterPro" id="IPR017853">
    <property type="entry name" value="GH"/>
</dbReference>
<evidence type="ECO:0000256" key="9">
    <source>
        <dbReference type="ARBA" id="ARBA00023180"/>
    </source>
</evidence>
<organism evidence="19 20">
    <name type="scientific">Rickenella mellea</name>
    <dbReference type="NCBI Taxonomy" id="50990"/>
    <lineage>
        <taxon>Eukaryota</taxon>
        <taxon>Fungi</taxon>
        <taxon>Dikarya</taxon>
        <taxon>Basidiomycota</taxon>
        <taxon>Agaricomycotina</taxon>
        <taxon>Agaricomycetes</taxon>
        <taxon>Hymenochaetales</taxon>
        <taxon>Rickenellaceae</taxon>
        <taxon>Rickenella</taxon>
    </lineage>
</organism>
<gene>
    <name evidence="19" type="ORF">BD410DRAFT_714661</name>
</gene>
<evidence type="ECO:0000256" key="16">
    <source>
        <dbReference type="SAM" id="MobiDB-lite"/>
    </source>
</evidence>
<dbReference type="GO" id="GO:0005886">
    <property type="term" value="C:plasma membrane"/>
    <property type="evidence" value="ECO:0007669"/>
    <property type="project" value="UniProtKB-SubCell"/>
</dbReference>
<evidence type="ECO:0000256" key="5">
    <source>
        <dbReference type="ARBA" id="ARBA00022801"/>
    </source>
</evidence>
<dbReference type="PANTHER" id="PTHR31297">
    <property type="entry name" value="GLUCAN ENDO-1,6-BETA-GLUCOSIDASE B"/>
    <property type="match status" value="1"/>
</dbReference>
<keyword evidence="11" id="KW-0961">Cell wall biogenesis/degradation</keyword>
<name>A0A4Y7QIQ3_9AGAM</name>
<evidence type="ECO:0000256" key="1">
    <source>
        <dbReference type="ARBA" id="ARBA00004401"/>
    </source>
</evidence>
<dbReference type="EC" id="3.2.1.58" evidence="14"/>
<dbReference type="InterPro" id="IPR001547">
    <property type="entry name" value="Glyco_hydro_5"/>
</dbReference>
<accession>A0A4Y7QIQ3</accession>
<feature type="domain" description="Glycoside hydrolase family 5" evidence="18">
    <location>
        <begin position="187"/>
        <end position="358"/>
    </location>
</feature>
<evidence type="ECO:0000256" key="17">
    <source>
        <dbReference type="SAM" id="Phobius"/>
    </source>
</evidence>
<dbReference type="GO" id="GO:0009251">
    <property type="term" value="P:glucan catabolic process"/>
    <property type="evidence" value="ECO:0007669"/>
    <property type="project" value="TreeGrafter"/>
</dbReference>
<evidence type="ECO:0000313" key="20">
    <source>
        <dbReference type="Proteomes" id="UP000294933"/>
    </source>
</evidence>
<dbReference type="EMBL" id="ML170159">
    <property type="protein sequence ID" value="TDL27295.1"/>
    <property type="molecule type" value="Genomic_DNA"/>
</dbReference>
<dbReference type="GO" id="GO:0071555">
    <property type="term" value="P:cell wall organization"/>
    <property type="evidence" value="ECO:0007669"/>
    <property type="project" value="UniProtKB-KW"/>
</dbReference>
<comment type="subcellular location">
    <subcellularLocation>
        <location evidence="1">Cell membrane</location>
        <topology evidence="1">Single-pass type II membrane protein</topology>
    </subcellularLocation>
</comment>
<evidence type="ECO:0000256" key="12">
    <source>
        <dbReference type="ARBA" id="ARBA00036824"/>
    </source>
</evidence>
<keyword evidence="8 17" id="KW-0472">Membrane</keyword>
<evidence type="ECO:0000256" key="6">
    <source>
        <dbReference type="ARBA" id="ARBA00022968"/>
    </source>
</evidence>
<keyword evidence="9" id="KW-0325">Glycoprotein</keyword>
<evidence type="ECO:0000256" key="13">
    <source>
        <dbReference type="ARBA" id="ARBA00037126"/>
    </source>
</evidence>
<evidence type="ECO:0000313" key="19">
    <source>
        <dbReference type="EMBL" id="TDL27295.1"/>
    </source>
</evidence>
<protein>
    <recommendedName>
        <fullName evidence="14">glucan 1,3-beta-glucosidase</fullName>
        <ecNumber evidence="14">3.2.1.58</ecNumber>
    </recommendedName>
    <alternativeName>
        <fullName evidence="15">Exo-1,3-beta-glucanase D</fullName>
    </alternativeName>
</protein>
<dbReference type="OrthoDB" id="62120at2759"/>
<evidence type="ECO:0000256" key="7">
    <source>
        <dbReference type="ARBA" id="ARBA00022989"/>
    </source>
</evidence>
<dbReference type="GO" id="GO:0005576">
    <property type="term" value="C:extracellular region"/>
    <property type="evidence" value="ECO:0007669"/>
    <property type="project" value="TreeGrafter"/>
</dbReference>
<dbReference type="Proteomes" id="UP000294933">
    <property type="component" value="Unassembled WGS sequence"/>
</dbReference>
<keyword evidence="5 19" id="KW-0378">Hydrolase</keyword>
<feature type="transmembrane region" description="Helical" evidence="17">
    <location>
        <begin position="20"/>
        <end position="43"/>
    </location>
</feature>
<dbReference type="PANTHER" id="PTHR31297:SF34">
    <property type="entry name" value="GLUCAN 1,3-BETA-GLUCOSIDASE 2"/>
    <property type="match status" value="1"/>
</dbReference>
<evidence type="ECO:0000256" key="4">
    <source>
        <dbReference type="ARBA" id="ARBA00022692"/>
    </source>
</evidence>
<dbReference type="FunFam" id="3.20.20.80:FF:000033">
    <property type="entry name" value="Glucan 1,3-beta-glucosidase A"/>
    <property type="match status" value="1"/>
</dbReference>
<comment type="function">
    <text evidence="13">Glucosidase involved in the degradation of cellulosic biomass. Active on lichenan.</text>
</comment>
<evidence type="ECO:0000256" key="14">
    <source>
        <dbReference type="ARBA" id="ARBA00038929"/>
    </source>
</evidence>
<feature type="compositionally biased region" description="Low complexity" evidence="16">
    <location>
        <begin position="59"/>
        <end position="72"/>
    </location>
</feature>
<dbReference type="SUPFAM" id="SSF51445">
    <property type="entry name" value="(Trans)glycosidases"/>
    <property type="match status" value="1"/>
</dbReference>
<dbReference type="InterPro" id="IPR050386">
    <property type="entry name" value="Glycosyl_hydrolase_5"/>
</dbReference>
<dbReference type="GO" id="GO:0009986">
    <property type="term" value="C:cell surface"/>
    <property type="evidence" value="ECO:0007669"/>
    <property type="project" value="TreeGrafter"/>
</dbReference>
<keyword evidence="20" id="KW-1185">Reference proteome</keyword>
<evidence type="ECO:0000256" key="10">
    <source>
        <dbReference type="ARBA" id="ARBA00023295"/>
    </source>
</evidence>
<keyword evidence="10" id="KW-0326">Glycosidase</keyword>
<proteinExistence type="inferred from homology"/>
<evidence type="ECO:0000256" key="8">
    <source>
        <dbReference type="ARBA" id="ARBA00023136"/>
    </source>
</evidence>
<evidence type="ECO:0000256" key="11">
    <source>
        <dbReference type="ARBA" id="ARBA00023316"/>
    </source>
</evidence>
<keyword evidence="6" id="KW-0735">Signal-anchor</keyword>